<evidence type="ECO:0000259" key="2">
    <source>
        <dbReference type="Pfam" id="PF00534"/>
    </source>
</evidence>
<sequence length="246" mass="28317">MTLNKAMKCKYLVTNSQNTKTEFLQYYPKYPSEKISVSYIGVEIEEKETSLENILPKDWKEKKYLIYFGAGISKTKNSKGALLSYVSFLKTLDKEQAPYFVIAGGKFEDKTKPEIKELYDIIEKNNIQDKVIFTGFYKDEDKYSLLNNSFAFIHLSLAEGFGIAPIEAMRSKTPTILHRSPVYLELFSEVSVMVDGNNPELVGCAIKDIYMNEDKYKELVEKAYTLSQEYTWEKSAKITHNVFDSV</sequence>
<evidence type="ECO:0000313" key="4">
    <source>
        <dbReference type="Proteomes" id="UP000034816"/>
    </source>
</evidence>
<organism evidence="3 4">
    <name type="scientific">candidate division WS6 bacterium GW2011_GWF1_35_23</name>
    <dbReference type="NCBI Taxonomy" id="1619097"/>
    <lineage>
        <taxon>Bacteria</taxon>
        <taxon>Candidatus Dojkabacteria</taxon>
    </lineage>
</organism>
<keyword evidence="1 3" id="KW-0808">Transferase</keyword>
<accession>A0A0G0FEI4</accession>
<dbReference type="PANTHER" id="PTHR46401:SF2">
    <property type="entry name" value="GLYCOSYLTRANSFERASE WBBK-RELATED"/>
    <property type="match status" value="1"/>
</dbReference>
<protein>
    <submittedName>
        <fullName evidence="3">Glycosyl transferase, group 1</fullName>
    </submittedName>
</protein>
<dbReference type="Gene3D" id="3.40.50.2000">
    <property type="entry name" value="Glycogen Phosphorylase B"/>
    <property type="match status" value="2"/>
</dbReference>
<gene>
    <name evidence="3" type="ORF">UR73_C0007G0012</name>
</gene>
<evidence type="ECO:0000256" key="1">
    <source>
        <dbReference type="ARBA" id="ARBA00022679"/>
    </source>
</evidence>
<comment type="caution">
    <text evidence="3">The sequence shown here is derived from an EMBL/GenBank/DDBJ whole genome shotgun (WGS) entry which is preliminary data.</text>
</comment>
<dbReference type="PANTHER" id="PTHR46401">
    <property type="entry name" value="GLYCOSYLTRANSFERASE WBBK-RELATED"/>
    <property type="match status" value="1"/>
</dbReference>
<dbReference type="Proteomes" id="UP000034816">
    <property type="component" value="Unassembled WGS sequence"/>
</dbReference>
<dbReference type="GO" id="GO:0016757">
    <property type="term" value="F:glycosyltransferase activity"/>
    <property type="evidence" value="ECO:0007669"/>
    <property type="project" value="InterPro"/>
</dbReference>
<reference evidence="3 4" key="1">
    <citation type="journal article" date="2015" name="Nature">
        <title>rRNA introns, odd ribosomes, and small enigmatic genomes across a large radiation of phyla.</title>
        <authorList>
            <person name="Brown C.T."/>
            <person name="Hug L.A."/>
            <person name="Thomas B.C."/>
            <person name="Sharon I."/>
            <person name="Castelle C.J."/>
            <person name="Singh A."/>
            <person name="Wilkins M.J."/>
            <person name="Williams K.H."/>
            <person name="Banfield J.F."/>
        </authorList>
    </citation>
    <scope>NUCLEOTIDE SEQUENCE [LARGE SCALE GENOMIC DNA]</scope>
</reference>
<evidence type="ECO:0000313" key="3">
    <source>
        <dbReference type="EMBL" id="KKP77927.1"/>
    </source>
</evidence>
<feature type="domain" description="Glycosyl transferase family 1" evidence="2">
    <location>
        <begin position="58"/>
        <end position="224"/>
    </location>
</feature>
<dbReference type="Pfam" id="PF00534">
    <property type="entry name" value="Glycos_transf_1"/>
    <property type="match status" value="1"/>
</dbReference>
<dbReference type="SUPFAM" id="SSF53756">
    <property type="entry name" value="UDP-Glycosyltransferase/glycogen phosphorylase"/>
    <property type="match status" value="1"/>
</dbReference>
<name>A0A0G0FEI4_9BACT</name>
<dbReference type="EMBL" id="LBQH01000007">
    <property type="protein sequence ID" value="KKP77927.1"/>
    <property type="molecule type" value="Genomic_DNA"/>
</dbReference>
<dbReference type="AlphaFoldDB" id="A0A0G0FEI4"/>
<proteinExistence type="predicted"/>
<dbReference type="InterPro" id="IPR001296">
    <property type="entry name" value="Glyco_trans_1"/>
</dbReference>